<dbReference type="Gene3D" id="3.30.43.10">
    <property type="entry name" value="Uridine Diphospho-n-acetylenolpyruvylglucosamine Reductase, domain 2"/>
    <property type="match status" value="1"/>
</dbReference>
<dbReference type="GO" id="GO:0008762">
    <property type="term" value="F:UDP-N-acetylmuramate dehydrogenase activity"/>
    <property type="evidence" value="ECO:0007669"/>
    <property type="project" value="UniProtKB-EC"/>
</dbReference>
<dbReference type="Proteomes" id="UP001550535">
    <property type="component" value="Unassembled WGS sequence"/>
</dbReference>
<evidence type="ECO:0000259" key="18">
    <source>
        <dbReference type="PROSITE" id="PS51387"/>
    </source>
</evidence>
<keyword evidence="10 17" id="KW-0521">NADP</keyword>
<evidence type="ECO:0000256" key="16">
    <source>
        <dbReference type="ARBA" id="ARBA00048914"/>
    </source>
</evidence>
<dbReference type="HAMAP" id="MF_00037">
    <property type="entry name" value="MurB"/>
    <property type="match status" value="1"/>
</dbReference>
<dbReference type="InterPro" id="IPR016167">
    <property type="entry name" value="FAD-bd_PCMH_sub1"/>
</dbReference>
<evidence type="ECO:0000313" key="20">
    <source>
        <dbReference type="Proteomes" id="UP001550535"/>
    </source>
</evidence>
<evidence type="ECO:0000256" key="13">
    <source>
        <dbReference type="ARBA" id="ARBA00023002"/>
    </source>
</evidence>
<dbReference type="PANTHER" id="PTHR21071:SF4">
    <property type="entry name" value="UDP-N-ACETYLENOLPYRUVOYLGLUCOSAMINE REDUCTASE"/>
    <property type="match status" value="1"/>
</dbReference>
<evidence type="ECO:0000256" key="5">
    <source>
        <dbReference type="ARBA" id="ARBA00010485"/>
    </source>
</evidence>
<keyword evidence="13 17" id="KW-0560">Oxidoreductase</keyword>
<dbReference type="PROSITE" id="PS51387">
    <property type="entry name" value="FAD_PCMH"/>
    <property type="match status" value="1"/>
</dbReference>
<comment type="pathway">
    <text evidence="4 17">Cell wall biogenesis; peptidoglycan biosynthesis.</text>
</comment>
<keyword evidence="11 17" id="KW-0133">Cell shape</keyword>
<reference evidence="19 20" key="1">
    <citation type="submission" date="2024-06" db="EMBL/GenBank/DDBJ databases">
        <title>The Natural Products Discovery Center: Release of the First 8490 Sequenced Strains for Exploring Actinobacteria Biosynthetic Diversity.</title>
        <authorList>
            <person name="Kalkreuter E."/>
            <person name="Kautsar S.A."/>
            <person name="Yang D."/>
            <person name="Bader C.D."/>
            <person name="Teijaro C.N."/>
            <person name="Fluegel L."/>
            <person name="Davis C.M."/>
            <person name="Simpson J.R."/>
            <person name="Lauterbach L."/>
            <person name="Steele A.D."/>
            <person name="Gui C."/>
            <person name="Meng S."/>
            <person name="Li G."/>
            <person name="Viehrig K."/>
            <person name="Ye F."/>
            <person name="Su P."/>
            <person name="Kiefer A.F."/>
            <person name="Nichols A."/>
            <person name="Cepeda A.J."/>
            <person name="Yan W."/>
            <person name="Fan B."/>
            <person name="Jiang Y."/>
            <person name="Adhikari A."/>
            <person name="Zheng C.-J."/>
            <person name="Schuster L."/>
            <person name="Cowan T.M."/>
            <person name="Smanski M.J."/>
            <person name="Chevrette M.G."/>
            <person name="De Carvalho L.P.S."/>
            <person name="Shen B."/>
        </authorList>
    </citation>
    <scope>NUCLEOTIDE SEQUENCE [LARGE SCALE GENOMIC DNA]</scope>
    <source>
        <strain evidence="19 20">NPDC019434</strain>
    </source>
</reference>
<keyword evidence="8 17" id="KW-0285">Flavoprotein</keyword>
<evidence type="ECO:0000256" key="17">
    <source>
        <dbReference type="HAMAP-Rule" id="MF_00037"/>
    </source>
</evidence>
<gene>
    <name evidence="17" type="primary">murB</name>
    <name evidence="19" type="ORF">ABZ507_13660</name>
</gene>
<keyword evidence="15 17" id="KW-0961">Cell wall biogenesis/degradation</keyword>
<evidence type="ECO:0000256" key="15">
    <source>
        <dbReference type="ARBA" id="ARBA00023316"/>
    </source>
</evidence>
<dbReference type="Pfam" id="PF01565">
    <property type="entry name" value="FAD_binding_4"/>
    <property type="match status" value="1"/>
</dbReference>
<dbReference type="InterPro" id="IPR016166">
    <property type="entry name" value="FAD-bd_PCMH"/>
</dbReference>
<dbReference type="EC" id="1.3.1.98" evidence="17"/>
<protein>
    <recommendedName>
        <fullName evidence="17">UDP-N-acetylenolpyruvoylglucosamine reductase</fullName>
        <ecNumber evidence="17">1.3.1.98</ecNumber>
    </recommendedName>
    <alternativeName>
        <fullName evidence="17">UDP-N-acetylmuramate dehydrogenase</fullName>
    </alternativeName>
</protein>
<dbReference type="NCBIfam" id="TIGR00179">
    <property type="entry name" value="murB"/>
    <property type="match status" value="1"/>
</dbReference>
<comment type="catalytic activity">
    <reaction evidence="16 17">
        <text>UDP-N-acetyl-alpha-D-muramate + NADP(+) = UDP-N-acetyl-3-O-(1-carboxyvinyl)-alpha-D-glucosamine + NADPH + H(+)</text>
        <dbReference type="Rhea" id="RHEA:12248"/>
        <dbReference type="ChEBI" id="CHEBI:15378"/>
        <dbReference type="ChEBI" id="CHEBI:57783"/>
        <dbReference type="ChEBI" id="CHEBI:58349"/>
        <dbReference type="ChEBI" id="CHEBI:68483"/>
        <dbReference type="ChEBI" id="CHEBI:70757"/>
        <dbReference type="EC" id="1.3.1.98"/>
    </reaction>
</comment>
<dbReference type="InterPro" id="IPR016169">
    <property type="entry name" value="FAD-bd_PCMH_sub2"/>
</dbReference>
<dbReference type="InterPro" id="IPR003170">
    <property type="entry name" value="MurB"/>
</dbReference>
<evidence type="ECO:0000256" key="6">
    <source>
        <dbReference type="ARBA" id="ARBA00022490"/>
    </source>
</evidence>
<comment type="cofactor">
    <cofactor evidence="1 17">
        <name>FAD</name>
        <dbReference type="ChEBI" id="CHEBI:57692"/>
    </cofactor>
</comment>
<dbReference type="Gene3D" id="3.90.78.10">
    <property type="entry name" value="UDP-N-acetylenolpyruvoylglucosamine reductase, C-terminal domain"/>
    <property type="match status" value="1"/>
</dbReference>
<dbReference type="EMBL" id="JBEYBR010000029">
    <property type="protein sequence ID" value="MEU2122857.1"/>
    <property type="molecule type" value="Genomic_DNA"/>
</dbReference>
<dbReference type="PANTHER" id="PTHR21071">
    <property type="entry name" value="UDP-N-ACETYLENOLPYRUVOYLGLUCOSAMINE REDUCTASE"/>
    <property type="match status" value="1"/>
</dbReference>
<dbReference type="SUPFAM" id="SSF56176">
    <property type="entry name" value="FAD-binding/transporter-associated domain-like"/>
    <property type="match status" value="1"/>
</dbReference>
<name>A0ABV2XAD1_9NOCA</name>
<dbReference type="NCBIfam" id="NF010478">
    <property type="entry name" value="PRK13903.1"/>
    <property type="match status" value="1"/>
</dbReference>
<evidence type="ECO:0000313" key="19">
    <source>
        <dbReference type="EMBL" id="MEU2122857.1"/>
    </source>
</evidence>
<feature type="domain" description="FAD-binding PCMH-type" evidence="18">
    <location>
        <begin position="33"/>
        <end position="236"/>
    </location>
</feature>
<comment type="subcellular location">
    <subcellularLocation>
        <location evidence="3 17">Cytoplasm</location>
    </subcellularLocation>
</comment>
<evidence type="ECO:0000256" key="4">
    <source>
        <dbReference type="ARBA" id="ARBA00004752"/>
    </source>
</evidence>
<keyword evidence="20" id="KW-1185">Reference proteome</keyword>
<evidence type="ECO:0000256" key="3">
    <source>
        <dbReference type="ARBA" id="ARBA00004496"/>
    </source>
</evidence>
<keyword evidence="12 17" id="KW-0573">Peptidoglycan synthesis</keyword>
<proteinExistence type="inferred from homology"/>
<comment type="caution">
    <text evidence="19">The sequence shown here is derived from an EMBL/GenBank/DDBJ whole genome shotgun (WGS) entry which is preliminary data.</text>
</comment>
<feature type="active site" description="Proton donor" evidence="17">
    <location>
        <position position="253"/>
    </location>
</feature>
<dbReference type="InterPro" id="IPR011601">
    <property type="entry name" value="MurB_C"/>
</dbReference>
<evidence type="ECO:0000256" key="14">
    <source>
        <dbReference type="ARBA" id="ARBA00023306"/>
    </source>
</evidence>
<feature type="active site" evidence="17">
    <location>
        <position position="176"/>
    </location>
</feature>
<sequence>MVRTSRVVPSELLAGTGARLRADVPLSELTTLRVGGPALVADCATTEALVATVRALDAAGVPILLLAGGSNLLIADDGFDGVVVRVATTGVEIGDGGVVAEAGANWDDVVRATVAGGLGGLECLSGIPGSAGATPVQNVGAYGAEVANLLRRVRLLDRATGEVRWVEPGELGFGYRTSVLKHRDDAVVLAVDFALRTDGSSVPLRYGELASTLGAAVGESRPAAQVREAVLRLRAGKGMVLDPADHDTWSAGSFFTNPVVAPEREAQVRAAIAAHVGDVAVPTYPAPDGVKFSAGWLIERAGFAKGFPGDGAPARLSTKHTLALTNRGAASAADLVALARTVRDGVAERFGIRLEPEPVTVGLTL</sequence>
<evidence type="ECO:0000256" key="1">
    <source>
        <dbReference type="ARBA" id="ARBA00001974"/>
    </source>
</evidence>
<keyword evidence="9 17" id="KW-0274">FAD</keyword>
<feature type="active site" evidence="17">
    <location>
        <position position="357"/>
    </location>
</feature>
<dbReference type="Pfam" id="PF02873">
    <property type="entry name" value="MurB_C"/>
    <property type="match status" value="1"/>
</dbReference>
<evidence type="ECO:0000256" key="7">
    <source>
        <dbReference type="ARBA" id="ARBA00022618"/>
    </source>
</evidence>
<accession>A0ABV2XAD1</accession>
<dbReference type="InterPro" id="IPR036635">
    <property type="entry name" value="MurB_C_sf"/>
</dbReference>
<comment type="similarity">
    <text evidence="5 17">Belongs to the MurB family.</text>
</comment>
<dbReference type="InterPro" id="IPR036318">
    <property type="entry name" value="FAD-bd_PCMH-like_sf"/>
</dbReference>
<dbReference type="SUPFAM" id="SSF56194">
    <property type="entry name" value="Uridine diphospho-N-Acetylenolpyruvylglucosamine reductase, MurB, C-terminal domain"/>
    <property type="match status" value="1"/>
</dbReference>
<dbReference type="Gene3D" id="3.30.465.10">
    <property type="match status" value="1"/>
</dbReference>
<organism evidence="19 20">
    <name type="scientific">Nocardia niwae</name>
    <dbReference type="NCBI Taxonomy" id="626084"/>
    <lineage>
        <taxon>Bacteria</taxon>
        <taxon>Bacillati</taxon>
        <taxon>Actinomycetota</taxon>
        <taxon>Actinomycetes</taxon>
        <taxon>Mycobacteriales</taxon>
        <taxon>Nocardiaceae</taxon>
        <taxon>Nocardia</taxon>
    </lineage>
</organism>
<evidence type="ECO:0000256" key="12">
    <source>
        <dbReference type="ARBA" id="ARBA00022984"/>
    </source>
</evidence>
<keyword evidence="7 17" id="KW-0132">Cell division</keyword>
<evidence type="ECO:0000256" key="11">
    <source>
        <dbReference type="ARBA" id="ARBA00022960"/>
    </source>
</evidence>
<keyword evidence="6 17" id="KW-0963">Cytoplasm</keyword>
<keyword evidence="14 17" id="KW-0131">Cell cycle</keyword>
<comment type="function">
    <text evidence="2 17">Cell wall formation.</text>
</comment>
<evidence type="ECO:0000256" key="9">
    <source>
        <dbReference type="ARBA" id="ARBA00022827"/>
    </source>
</evidence>
<evidence type="ECO:0000256" key="2">
    <source>
        <dbReference type="ARBA" id="ARBA00003921"/>
    </source>
</evidence>
<evidence type="ECO:0000256" key="8">
    <source>
        <dbReference type="ARBA" id="ARBA00022630"/>
    </source>
</evidence>
<evidence type="ECO:0000256" key="10">
    <source>
        <dbReference type="ARBA" id="ARBA00022857"/>
    </source>
</evidence>
<dbReference type="InterPro" id="IPR006094">
    <property type="entry name" value="Oxid_FAD_bind_N"/>
</dbReference>